<evidence type="ECO:0000313" key="1">
    <source>
        <dbReference type="EMBL" id="KAH7908598.1"/>
    </source>
</evidence>
<reference evidence="1" key="1">
    <citation type="journal article" date="2021" name="New Phytol.">
        <title>Evolutionary innovations through gain and loss of genes in the ectomycorrhizal Boletales.</title>
        <authorList>
            <person name="Wu G."/>
            <person name="Miyauchi S."/>
            <person name="Morin E."/>
            <person name="Kuo A."/>
            <person name="Drula E."/>
            <person name="Varga T."/>
            <person name="Kohler A."/>
            <person name="Feng B."/>
            <person name="Cao Y."/>
            <person name="Lipzen A."/>
            <person name="Daum C."/>
            <person name="Hundley H."/>
            <person name="Pangilinan J."/>
            <person name="Johnson J."/>
            <person name="Barry K."/>
            <person name="LaButti K."/>
            <person name="Ng V."/>
            <person name="Ahrendt S."/>
            <person name="Min B."/>
            <person name="Choi I.G."/>
            <person name="Park H."/>
            <person name="Plett J.M."/>
            <person name="Magnuson J."/>
            <person name="Spatafora J.W."/>
            <person name="Nagy L.G."/>
            <person name="Henrissat B."/>
            <person name="Grigoriev I.V."/>
            <person name="Yang Z.L."/>
            <person name="Xu J."/>
            <person name="Martin F.M."/>
        </authorList>
    </citation>
    <scope>NUCLEOTIDE SEQUENCE</scope>
    <source>
        <strain evidence="1">ATCC 28755</strain>
    </source>
</reference>
<comment type="caution">
    <text evidence="1">The sequence shown here is derived from an EMBL/GenBank/DDBJ whole genome shotgun (WGS) entry which is preliminary data.</text>
</comment>
<organism evidence="1 2">
    <name type="scientific">Hygrophoropsis aurantiaca</name>
    <dbReference type="NCBI Taxonomy" id="72124"/>
    <lineage>
        <taxon>Eukaryota</taxon>
        <taxon>Fungi</taxon>
        <taxon>Dikarya</taxon>
        <taxon>Basidiomycota</taxon>
        <taxon>Agaricomycotina</taxon>
        <taxon>Agaricomycetes</taxon>
        <taxon>Agaricomycetidae</taxon>
        <taxon>Boletales</taxon>
        <taxon>Coniophorineae</taxon>
        <taxon>Hygrophoropsidaceae</taxon>
        <taxon>Hygrophoropsis</taxon>
    </lineage>
</organism>
<proteinExistence type="predicted"/>
<name>A0ACB8A6A6_9AGAM</name>
<dbReference type="EMBL" id="MU267811">
    <property type="protein sequence ID" value="KAH7908598.1"/>
    <property type="molecule type" value="Genomic_DNA"/>
</dbReference>
<keyword evidence="2" id="KW-1185">Reference proteome</keyword>
<accession>A0ACB8A6A6</accession>
<evidence type="ECO:0000313" key="2">
    <source>
        <dbReference type="Proteomes" id="UP000790377"/>
    </source>
</evidence>
<dbReference type="Proteomes" id="UP000790377">
    <property type="component" value="Unassembled WGS sequence"/>
</dbReference>
<gene>
    <name evidence="1" type="ORF">BJ138DRAFT_338397</name>
</gene>
<protein>
    <submittedName>
        <fullName evidence="1">Uncharacterized protein</fullName>
    </submittedName>
</protein>
<sequence>MLHLPEELMLSIATYLDLSAIFSLRKTCKILSHITYERTLWIGLLRHTQSRLPFPHISPDLNNISSKELEHILVYVARIEGSWLCPKGSAIVVKKAEDPREGTDTVVLSLEFILDRYLLLVKGNGLILLWDLFDDLTEPSLSLYATHRLDQLRWISCVSSVDASETTLYLALTNEQVHVAYILHIPLHQPKPPEGAFIRASFTLVTQLHLSSPKIVGAIDPESNSVLLTQSTVVDVMDWTNSRCVSISMQFDDIDEMWNRTAALRLCGPYIICFRLRSIELYPFPDGNQRIGALPILVHRFDNLTFRDLSVSAVQPVRKCQASSTTFTLSVLACDLFAGLFHYAITVTIAPVPAVSVSLIGRYPIVDNLIPYCALGPLGQRGIWIERNRNTTRRKIVAFSTPRDAVMSTNNNDSDPGENPLQISDASGKPPSFNKRSVMSVDSYDLREDIMTCALSESRGIIAFSTRSGAIKII</sequence>